<feature type="region of interest" description="Disordered" evidence="1">
    <location>
        <begin position="1"/>
        <end position="73"/>
    </location>
</feature>
<feature type="compositionally biased region" description="Polar residues" evidence="1">
    <location>
        <begin position="14"/>
        <end position="26"/>
    </location>
</feature>
<gene>
    <name evidence="2" type="ORF">CCAP1982_LOCUS13011</name>
</gene>
<proteinExistence type="predicted"/>
<feature type="compositionally biased region" description="Basic and acidic residues" evidence="1">
    <location>
        <begin position="1"/>
        <end position="11"/>
    </location>
</feature>
<comment type="caution">
    <text evidence="2">The sequence shown here is derived from an EMBL/GenBank/DDBJ whole genome shotgun (WGS) entry which is preliminary data.</text>
</comment>
<sequence>MKEGEELERGGGKTSSLTEINESSENAASATPAHTPTQPPAKDLILSTSTENVKEAFPPLKGEENSSEKTILRNDKLSTDCADAATQSNKVSLTQKKKKKKC</sequence>
<keyword evidence="3" id="KW-1185">Reference proteome</keyword>
<protein>
    <submittedName>
        <fullName evidence="2">(Mediterranean fruit fly) hypothetical protein</fullName>
    </submittedName>
</protein>
<dbReference type="OrthoDB" id="10258585at2759"/>
<dbReference type="AlphaFoldDB" id="A0A811V440"/>
<evidence type="ECO:0000256" key="1">
    <source>
        <dbReference type="SAM" id="MobiDB-lite"/>
    </source>
</evidence>
<organism evidence="2 3">
    <name type="scientific">Ceratitis capitata</name>
    <name type="common">Mediterranean fruit fly</name>
    <name type="synonym">Tephritis capitata</name>
    <dbReference type="NCBI Taxonomy" id="7213"/>
    <lineage>
        <taxon>Eukaryota</taxon>
        <taxon>Metazoa</taxon>
        <taxon>Ecdysozoa</taxon>
        <taxon>Arthropoda</taxon>
        <taxon>Hexapoda</taxon>
        <taxon>Insecta</taxon>
        <taxon>Pterygota</taxon>
        <taxon>Neoptera</taxon>
        <taxon>Endopterygota</taxon>
        <taxon>Diptera</taxon>
        <taxon>Brachycera</taxon>
        <taxon>Muscomorpha</taxon>
        <taxon>Tephritoidea</taxon>
        <taxon>Tephritidae</taxon>
        <taxon>Ceratitis</taxon>
        <taxon>Ceratitis</taxon>
    </lineage>
</organism>
<feature type="compositionally biased region" description="Low complexity" evidence="1">
    <location>
        <begin position="27"/>
        <end position="36"/>
    </location>
</feature>
<evidence type="ECO:0000313" key="3">
    <source>
        <dbReference type="Proteomes" id="UP000606786"/>
    </source>
</evidence>
<feature type="compositionally biased region" description="Basic and acidic residues" evidence="1">
    <location>
        <begin position="61"/>
        <end position="73"/>
    </location>
</feature>
<dbReference type="Proteomes" id="UP000606786">
    <property type="component" value="Unassembled WGS sequence"/>
</dbReference>
<reference evidence="2" key="1">
    <citation type="submission" date="2020-11" db="EMBL/GenBank/DDBJ databases">
        <authorList>
            <person name="Whitehead M."/>
        </authorList>
    </citation>
    <scope>NUCLEOTIDE SEQUENCE</scope>
    <source>
        <strain evidence="2">EGII</strain>
    </source>
</reference>
<evidence type="ECO:0000313" key="2">
    <source>
        <dbReference type="EMBL" id="CAD7004616.1"/>
    </source>
</evidence>
<accession>A0A811V440</accession>
<name>A0A811V440_CERCA</name>
<dbReference type="EMBL" id="CAJHJT010000034">
    <property type="protein sequence ID" value="CAD7004616.1"/>
    <property type="molecule type" value="Genomic_DNA"/>
</dbReference>